<keyword evidence="4 6" id="KW-1133">Transmembrane helix</keyword>
<dbReference type="PANTHER" id="PTHR33510:SF5">
    <property type="entry name" value="PROTEIN TIC 20-II, CHLOROPLASTIC"/>
    <property type="match status" value="1"/>
</dbReference>
<feature type="chain" id="PRO_5032331180" evidence="7">
    <location>
        <begin position="23"/>
        <end position="223"/>
    </location>
</feature>
<feature type="transmembrane region" description="Helical" evidence="6">
    <location>
        <begin position="148"/>
        <end position="166"/>
    </location>
</feature>
<dbReference type="OrthoDB" id="414558at2759"/>
<feature type="signal peptide" evidence="7">
    <location>
        <begin position="1"/>
        <end position="22"/>
    </location>
</feature>
<dbReference type="GO" id="GO:0031969">
    <property type="term" value="C:chloroplast membrane"/>
    <property type="evidence" value="ECO:0007669"/>
    <property type="project" value="UniProtKB-SubCell"/>
</dbReference>
<dbReference type="AlphaFoldDB" id="A0A835YUZ7"/>
<accession>A0A835YUZ7</accession>
<comment type="similarity">
    <text evidence="2">Belongs to the Tic20 family.</text>
</comment>
<evidence type="ECO:0000313" key="8">
    <source>
        <dbReference type="EMBL" id="KAG5180577.1"/>
    </source>
</evidence>
<keyword evidence="9" id="KW-1185">Reference proteome</keyword>
<dbReference type="Proteomes" id="UP000664859">
    <property type="component" value="Unassembled WGS sequence"/>
</dbReference>
<keyword evidence="3 6" id="KW-0812">Transmembrane</keyword>
<evidence type="ECO:0000256" key="2">
    <source>
        <dbReference type="ARBA" id="ARBA00009596"/>
    </source>
</evidence>
<gene>
    <name evidence="8" type="ORF">JKP88DRAFT_349485</name>
</gene>
<evidence type="ECO:0000256" key="7">
    <source>
        <dbReference type="SAM" id="SignalP"/>
    </source>
</evidence>
<dbReference type="EMBL" id="JAFCMP010000379">
    <property type="protein sequence ID" value="KAG5180577.1"/>
    <property type="molecule type" value="Genomic_DNA"/>
</dbReference>
<reference evidence="8" key="1">
    <citation type="submission" date="2021-02" db="EMBL/GenBank/DDBJ databases">
        <title>First Annotated Genome of the Yellow-green Alga Tribonema minus.</title>
        <authorList>
            <person name="Mahan K.M."/>
        </authorList>
    </citation>
    <scope>NUCLEOTIDE SEQUENCE</scope>
    <source>
        <strain evidence="8">UTEX B ZZ1240</strain>
    </source>
</reference>
<feature type="transmembrane region" description="Helical" evidence="6">
    <location>
        <begin position="116"/>
        <end position="136"/>
    </location>
</feature>
<feature type="transmembrane region" description="Helical" evidence="6">
    <location>
        <begin position="178"/>
        <end position="198"/>
    </location>
</feature>
<organism evidence="8 9">
    <name type="scientific">Tribonema minus</name>
    <dbReference type="NCBI Taxonomy" id="303371"/>
    <lineage>
        <taxon>Eukaryota</taxon>
        <taxon>Sar</taxon>
        <taxon>Stramenopiles</taxon>
        <taxon>Ochrophyta</taxon>
        <taxon>PX clade</taxon>
        <taxon>Xanthophyceae</taxon>
        <taxon>Tribonematales</taxon>
        <taxon>Tribonemataceae</taxon>
        <taxon>Tribonema</taxon>
    </lineage>
</organism>
<evidence type="ECO:0000256" key="5">
    <source>
        <dbReference type="ARBA" id="ARBA00023136"/>
    </source>
</evidence>
<comment type="caution">
    <text evidence="8">The sequence shown here is derived from an EMBL/GenBank/DDBJ whole genome shotgun (WGS) entry which is preliminary data.</text>
</comment>
<proteinExistence type="inferred from homology"/>
<dbReference type="Pfam" id="PF16166">
    <property type="entry name" value="TIC20"/>
    <property type="match status" value="1"/>
</dbReference>
<keyword evidence="5 6" id="KW-0472">Membrane</keyword>
<evidence type="ECO:0000256" key="3">
    <source>
        <dbReference type="ARBA" id="ARBA00022692"/>
    </source>
</evidence>
<comment type="subcellular location">
    <subcellularLocation>
        <location evidence="1">Plastid</location>
        <location evidence="1">Chloroplast membrane</location>
        <topology evidence="1">Multi-pass membrane protein</topology>
    </subcellularLocation>
</comment>
<dbReference type="InterPro" id="IPR005691">
    <property type="entry name" value="Tic20"/>
</dbReference>
<evidence type="ECO:0000313" key="9">
    <source>
        <dbReference type="Proteomes" id="UP000664859"/>
    </source>
</evidence>
<evidence type="ECO:0000256" key="1">
    <source>
        <dbReference type="ARBA" id="ARBA00004508"/>
    </source>
</evidence>
<sequence>MVSSKARSVVLLVLAALAEVQGFASTCTVGSVGTRQHHSVASAGRLTCSTIGQRGSQRRTSGLCMASDDSAPFEARLLACFPYILPVLDGVGSGRNVYAAVPAVGEAVYGVLGPALAIWNGVPFLGFGVFLAFTFAARNTELSRLVRFSLQQAILIDIALIVLGLLENVTKAVAPGGADVFATLQFYILISAVAYSLVSNLQGKEPNEIPIISEAAQRQIGPF</sequence>
<evidence type="ECO:0000256" key="4">
    <source>
        <dbReference type="ARBA" id="ARBA00022989"/>
    </source>
</evidence>
<protein>
    <submittedName>
        <fullName evidence="8">Uncharacterized protein</fullName>
    </submittedName>
</protein>
<dbReference type="PANTHER" id="PTHR33510">
    <property type="entry name" value="PROTEIN TIC 20-II, CHLOROPLASTIC"/>
    <property type="match status" value="1"/>
</dbReference>
<keyword evidence="7" id="KW-0732">Signal</keyword>
<evidence type="ECO:0000256" key="6">
    <source>
        <dbReference type="SAM" id="Phobius"/>
    </source>
</evidence>
<name>A0A835YUZ7_9STRA</name>